<name>A0A940X988_9FLAO</name>
<accession>A0A940X988</accession>
<evidence type="ECO:0008006" key="3">
    <source>
        <dbReference type="Google" id="ProtNLM"/>
    </source>
</evidence>
<proteinExistence type="predicted"/>
<sequence length="276" mass="30873">MIKILGKELALSSTQIAFLRDRADAMNTINKYLEQNIFSEESKIFAIWSINYLMQNPNVTINQFKNWFMGTSEGQDGDYDAAYWENPNLTFQKQNLPTFIDFKSACPSKYTNAQSLCTDIGGEILTMYNAVIAKGKNLNTCAIRISRALNYSGIIIPSLPDNPDGSKNTALGSDGKKYIINARALNIWMKKTFGTSSSSYKHYTALQGGIKGENFPSLLDGKQGIYSMVSKGEIQKAWGTGHADLLENGECLLNCHFYDTNNEFVPVDYIDVWILN</sequence>
<dbReference type="Proteomes" id="UP000675047">
    <property type="component" value="Unassembled WGS sequence"/>
</dbReference>
<evidence type="ECO:0000313" key="1">
    <source>
        <dbReference type="EMBL" id="MBP4139414.1"/>
    </source>
</evidence>
<dbReference type="AlphaFoldDB" id="A0A940X988"/>
<keyword evidence="2" id="KW-1185">Reference proteome</keyword>
<organism evidence="1 2">
    <name type="scientific">Flavobacterium geliluteum</name>
    <dbReference type="NCBI Taxonomy" id="2816120"/>
    <lineage>
        <taxon>Bacteria</taxon>
        <taxon>Pseudomonadati</taxon>
        <taxon>Bacteroidota</taxon>
        <taxon>Flavobacteriia</taxon>
        <taxon>Flavobacteriales</taxon>
        <taxon>Flavobacteriaceae</taxon>
        <taxon>Flavobacterium</taxon>
    </lineage>
</organism>
<dbReference type="RefSeq" id="WP_210667381.1">
    <property type="nucleotide sequence ID" value="NZ_JAGFBV010000026.1"/>
</dbReference>
<gene>
    <name evidence="1" type="ORF">J3495_15155</name>
</gene>
<dbReference type="Pfam" id="PF14113">
    <property type="entry name" value="Tae4"/>
    <property type="match status" value="1"/>
</dbReference>
<evidence type="ECO:0000313" key="2">
    <source>
        <dbReference type="Proteomes" id="UP000675047"/>
    </source>
</evidence>
<dbReference type="Gene3D" id="3.90.1720.70">
    <property type="match status" value="1"/>
</dbReference>
<reference evidence="1 2" key="1">
    <citation type="submission" date="2021-03" db="EMBL/GenBank/DDBJ databases">
        <title>Flavobacterium Flabelliformis Sp. Nov. And Flavobacterium Geliluteum Sp. Nov., Two Novel Multidrug Resistant Psychrophilic Species Isolated From Antarctica.</title>
        <authorList>
            <person name="Kralova S."/>
            <person name="Busse H.J."/>
            <person name="Bezdicek M."/>
            <person name="Nykrynova M."/>
            <person name="Kroupova E."/>
            <person name="Krsek D."/>
            <person name="Sedlacek I."/>
        </authorList>
    </citation>
    <scope>NUCLEOTIDE SEQUENCE [LARGE SCALE GENOMIC DNA]</scope>
    <source>
        <strain evidence="1 2">P7388</strain>
    </source>
</reference>
<dbReference type="InterPro" id="IPR025562">
    <property type="entry name" value="Tae4"/>
</dbReference>
<protein>
    <recommendedName>
        <fullName evidence="3">Type VI secretion system (T6SS), amidase effector protein 4</fullName>
    </recommendedName>
</protein>
<comment type="caution">
    <text evidence="1">The sequence shown here is derived from an EMBL/GenBank/DDBJ whole genome shotgun (WGS) entry which is preliminary data.</text>
</comment>
<dbReference type="EMBL" id="JAGFBV010000026">
    <property type="protein sequence ID" value="MBP4139414.1"/>
    <property type="molecule type" value="Genomic_DNA"/>
</dbReference>